<dbReference type="Proteomes" id="UP000190648">
    <property type="component" value="Unassembled WGS sequence"/>
</dbReference>
<dbReference type="EMBL" id="LSYS01006159">
    <property type="protein sequence ID" value="OPJ75949.1"/>
    <property type="molecule type" value="Genomic_DNA"/>
</dbReference>
<sequence length="90" mass="10068">MAEQGQSKGSNNKRCEDEALNSLQKFPEEKAELEKQLHKLCALCQARRVSRTGTALDFVTCLPLPGQSRKAEEHKSFQLMGLHSSRNLAL</sequence>
<name>A0A1V4JUS5_PATFA</name>
<accession>A0A1V4JUS5</accession>
<dbReference type="AlphaFoldDB" id="A0A1V4JUS5"/>
<reference evidence="1 2" key="1">
    <citation type="submission" date="2016-02" db="EMBL/GenBank/DDBJ databases">
        <title>Band-tailed pigeon sequencing and assembly.</title>
        <authorList>
            <person name="Soares A.E."/>
            <person name="Novak B.J."/>
            <person name="Rice E.S."/>
            <person name="O'Connell B."/>
            <person name="Chang D."/>
            <person name="Weber S."/>
            <person name="Shapiro B."/>
        </authorList>
    </citation>
    <scope>NUCLEOTIDE SEQUENCE [LARGE SCALE GENOMIC DNA]</scope>
    <source>
        <strain evidence="1">BTP2013</strain>
        <tissue evidence="1">Blood</tissue>
    </source>
</reference>
<evidence type="ECO:0000313" key="1">
    <source>
        <dbReference type="EMBL" id="OPJ75949.1"/>
    </source>
</evidence>
<gene>
    <name evidence="1" type="ORF">AV530_012078</name>
</gene>
<protein>
    <submittedName>
        <fullName evidence="1">Uncharacterized protein</fullName>
    </submittedName>
</protein>
<proteinExistence type="predicted"/>
<evidence type="ECO:0000313" key="2">
    <source>
        <dbReference type="Proteomes" id="UP000190648"/>
    </source>
</evidence>
<organism evidence="1 2">
    <name type="scientific">Patagioenas fasciata monilis</name>
    <dbReference type="NCBI Taxonomy" id="372326"/>
    <lineage>
        <taxon>Eukaryota</taxon>
        <taxon>Metazoa</taxon>
        <taxon>Chordata</taxon>
        <taxon>Craniata</taxon>
        <taxon>Vertebrata</taxon>
        <taxon>Euteleostomi</taxon>
        <taxon>Archelosauria</taxon>
        <taxon>Archosauria</taxon>
        <taxon>Dinosauria</taxon>
        <taxon>Saurischia</taxon>
        <taxon>Theropoda</taxon>
        <taxon>Coelurosauria</taxon>
        <taxon>Aves</taxon>
        <taxon>Neognathae</taxon>
        <taxon>Neoaves</taxon>
        <taxon>Columbimorphae</taxon>
        <taxon>Columbiformes</taxon>
        <taxon>Columbidae</taxon>
        <taxon>Patagioenas</taxon>
    </lineage>
</organism>
<comment type="caution">
    <text evidence="1">The sequence shown here is derived from an EMBL/GenBank/DDBJ whole genome shotgun (WGS) entry which is preliminary data.</text>
</comment>
<dbReference type="OrthoDB" id="9972248at2759"/>
<keyword evidence="2" id="KW-1185">Reference proteome</keyword>